<evidence type="ECO:0000259" key="6">
    <source>
        <dbReference type="PROSITE" id="PS50102"/>
    </source>
</evidence>
<protein>
    <recommendedName>
        <fullName evidence="6">RRM domain-containing protein</fullName>
    </recommendedName>
</protein>
<proteinExistence type="predicted"/>
<dbReference type="InterPro" id="IPR012677">
    <property type="entry name" value="Nucleotide-bd_a/b_plait_sf"/>
</dbReference>
<evidence type="ECO:0000256" key="5">
    <source>
        <dbReference type="SAM" id="MobiDB-lite"/>
    </source>
</evidence>
<feature type="compositionally biased region" description="Basic and acidic residues" evidence="5">
    <location>
        <begin position="435"/>
        <end position="447"/>
    </location>
</feature>
<evidence type="ECO:0000256" key="2">
    <source>
        <dbReference type="ARBA" id="ARBA00022884"/>
    </source>
</evidence>
<feature type="domain" description="RRM" evidence="6">
    <location>
        <begin position="67"/>
        <end position="145"/>
    </location>
</feature>
<dbReference type="InterPro" id="IPR035979">
    <property type="entry name" value="RBD_domain_sf"/>
</dbReference>
<dbReference type="EMBL" id="JARGEI010000008">
    <property type="protein sequence ID" value="KAJ8727528.1"/>
    <property type="molecule type" value="Genomic_DNA"/>
</dbReference>
<evidence type="ECO:0000256" key="3">
    <source>
        <dbReference type="ARBA" id="ARBA00023242"/>
    </source>
</evidence>
<feature type="region of interest" description="Disordered" evidence="5">
    <location>
        <begin position="26"/>
        <end position="60"/>
    </location>
</feature>
<comment type="caution">
    <text evidence="7">The sequence shown here is derived from an EMBL/GenBank/DDBJ whole genome shotgun (WGS) entry which is preliminary data.</text>
</comment>
<accession>A0AAD7YTZ1</accession>
<keyword evidence="3" id="KW-0539">Nucleus</keyword>
<keyword evidence="2 4" id="KW-0694">RNA-binding</keyword>
<dbReference type="Proteomes" id="UP001231518">
    <property type="component" value="Chromosome 11"/>
</dbReference>
<dbReference type="AlphaFoldDB" id="A0AAD7YTZ1"/>
<reference evidence="7" key="1">
    <citation type="submission" date="2023-03" db="EMBL/GenBank/DDBJ databases">
        <title>Chromosome-level genomes of two armyworms, Mythimna separata and Mythimna loreyi, provide insights into the biosynthesis and reception of sex pheromones.</title>
        <authorList>
            <person name="Zhao H."/>
        </authorList>
    </citation>
    <scope>NUCLEOTIDE SEQUENCE</scope>
    <source>
        <strain evidence="7">BeijingLab</strain>
        <tissue evidence="7">Pupa</tissue>
    </source>
</reference>
<feature type="compositionally biased region" description="Basic and acidic residues" evidence="5">
    <location>
        <begin position="27"/>
        <end position="57"/>
    </location>
</feature>
<comment type="subcellular location">
    <subcellularLocation>
        <location evidence="1">Nucleus</location>
        <location evidence="1">Nucleolus</location>
    </subcellularLocation>
</comment>
<name>A0AAD7YTZ1_MYTSE</name>
<dbReference type="GO" id="GO:0005730">
    <property type="term" value="C:nucleolus"/>
    <property type="evidence" value="ECO:0007669"/>
    <property type="project" value="UniProtKB-SubCell"/>
</dbReference>
<evidence type="ECO:0000313" key="7">
    <source>
        <dbReference type="EMBL" id="KAJ8727528.1"/>
    </source>
</evidence>
<evidence type="ECO:0000313" key="8">
    <source>
        <dbReference type="Proteomes" id="UP001231518"/>
    </source>
</evidence>
<feature type="region of interest" description="Disordered" evidence="5">
    <location>
        <begin position="230"/>
        <end position="477"/>
    </location>
</feature>
<dbReference type="Gene3D" id="3.30.70.330">
    <property type="match status" value="1"/>
</dbReference>
<dbReference type="PANTHER" id="PTHR46754">
    <property type="entry name" value="MKI67 FHA DOMAIN-INTERACTING NUCLEOLAR PHOSPHOPROTEIN"/>
    <property type="match status" value="1"/>
</dbReference>
<feature type="compositionally biased region" description="Basic and acidic residues" evidence="5">
    <location>
        <begin position="360"/>
        <end position="370"/>
    </location>
</feature>
<dbReference type="CDD" id="cd12307">
    <property type="entry name" value="RRM_NIFK_like"/>
    <property type="match status" value="1"/>
</dbReference>
<dbReference type="SUPFAM" id="SSF54928">
    <property type="entry name" value="RNA-binding domain, RBD"/>
    <property type="match status" value="1"/>
</dbReference>
<dbReference type="GO" id="GO:0003723">
    <property type="term" value="F:RNA binding"/>
    <property type="evidence" value="ECO:0007669"/>
    <property type="project" value="UniProtKB-UniRule"/>
</dbReference>
<dbReference type="SMART" id="SM00360">
    <property type="entry name" value="RRM"/>
    <property type="match status" value="1"/>
</dbReference>
<keyword evidence="8" id="KW-1185">Reference proteome</keyword>
<organism evidence="7 8">
    <name type="scientific">Mythimna separata</name>
    <name type="common">Oriental armyworm</name>
    <name type="synonym">Pseudaletia separata</name>
    <dbReference type="NCBI Taxonomy" id="271217"/>
    <lineage>
        <taxon>Eukaryota</taxon>
        <taxon>Metazoa</taxon>
        <taxon>Ecdysozoa</taxon>
        <taxon>Arthropoda</taxon>
        <taxon>Hexapoda</taxon>
        <taxon>Insecta</taxon>
        <taxon>Pterygota</taxon>
        <taxon>Neoptera</taxon>
        <taxon>Endopterygota</taxon>
        <taxon>Lepidoptera</taxon>
        <taxon>Glossata</taxon>
        <taxon>Ditrysia</taxon>
        <taxon>Noctuoidea</taxon>
        <taxon>Noctuidae</taxon>
        <taxon>Noctuinae</taxon>
        <taxon>Hadenini</taxon>
        <taxon>Mythimna</taxon>
    </lineage>
</organism>
<feature type="compositionally biased region" description="Basic and acidic residues" evidence="5">
    <location>
        <begin position="230"/>
        <end position="250"/>
    </location>
</feature>
<evidence type="ECO:0000256" key="1">
    <source>
        <dbReference type="ARBA" id="ARBA00004604"/>
    </source>
</evidence>
<feature type="compositionally biased region" description="Acidic residues" evidence="5">
    <location>
        <begin position="341"/>
        <end position="359"/>
    </location>
</feature>
<feature type="compositionally biased region" description="Basic and acidic residues" evidence="5">
    <location>
        <begin position="260"/>
        <end position="329"/>
    </location>
</feature>
<dbReference type="Pfam" id="PF00076">
    <property type="entry name" value="RRM_1"/>
    <property type="match status" value="1"/>
</dbReference>
<evidence type="ECO:0000256" key="4">
    <source>
        <dbReference type="PROSITE-ProRule" id="PRU00176"/>
    </source>
</evidence>
<feature type="compositionally biased region" description="Acidic residues" evidence="5">
    <location>
        <begin position="378"/>
        <end position="400"/>
    </location>
</feature>
<sequence>MEENVALDSKKQRKFVKSIRGIKKLIKKTEEKEKTQKKDEKEEPKKPFSMKLKDGKVSKRSKRKERGLVYLSHIPHGFYEHQMTQYFKQFGVVTNARVIRSKRTGNSKGFAFVEFKEPAVGQIVAETMNNYLMGKRLIKAAYIPPEKQKLKAFRKNWNSVHNPSSQQRLKTKKEFNADKDDIGELKRARKLLSNLNKNKKKLSEIGVNYDFFAPVDVPEALLNDIVKQEKEDNKTVKDESKPKNEQKETKNVPTQNGKVNEAKGKKNKNQKDKKLADVPPKKSKLAEAIKEAAPAKKESAAKVSKKEKVAAKVNEKQQKEKEQKLKDAGVKPAEFIRVGEGDSEESDDDSESAYEFDSDAYDKMLEKMAEGSELSFLSDEDDESGGEDEEESDEESDEEEAPPKKVKAKPVAKVVQPVQTKKQAQKQQPQKLQVKKQEQKKPTEVKRKAPQRPAVSPNKAKFEKQNQKPMKKQFKKK</sequence>
<feature type="compositionally biased region" description="Low complexity" evidence="5">
    <location>
        <begin position="411"/>
        <end position="432"/>
    </location>
</feature>
<gene>
    <name evidence="7" type="ORF">PYW07_001647</name>
</gene>
<dbReference type="PROSITE" id="PS50102">
    <property type="entry name" value="RRM"/>
    <property type="match status" value="1"/>
</dbReference>
<dbReference type="InterPro" id="IPR000504">
    <property type="entry name" value="RRM_dom"/>
</dbReference>